<dbReference type="Proteomes" id="UP001187346">
    <property type="component" value="Unassembled WGS sequence"/>
</dbReference>
<feature type="signal peptide" evidence="5">
    <location>
        <begin position="1"/>
        <end position="23"/>
    </location>
</feature>
<feature type="domain" description="Solute-binding protein family 5" evidence="6">
    <location>
        <begin position="85"/>
        <end position="438"/>
    </location>
</feature>
<dbReference type="Pfam" id="PF00496">
    <property type="entry name" value="SBP_bac_5"/>
    <property type="match status" value="1"/>
</dbReference>
<dbReference type="EMBL" id="JAWMAJ010000289">
    <property type="protein sequence ID" value="MDV7223188.1"/>
    <property type="molecule type" value="Genomic_DNA"/>
</dbReference>
<dbReference type="InterPro" id="IPR030678">
    <property type="entry name" value="Peptide/Ni-bd"/>
</dbReference>
<evidence type="ECO:0000256" key="4">
    <source>
        <dbReference type="ARBA" id="ARBA00022729"/>
    </source>
</evidence>
<dbReference type="Gene3D" id="3.10.105.10">
    <property type="entry name" value="Dipeptide-binding Protein, Domain 3"/>
    <property type="match status" value="1"/>
</dbReference>
<comment type="similarity">
    <text evidence="2">Belongs to the bacterial solute-binding protein 5 family.</text>
</comment>
<dbReference type="PIRSF" id="PIRSF002741">
    <property type="entry name" value="MppA"/>
    <property type="match status" value="1"/>
</dbReference>
<organism evidence="7 8">
    <name type="scientific">Streptomyces prunicolor</name>
    <dbReference type="NCBI Taxonomy" id="67348"/>
    <lineage>
        <taxon>Bacteria</taxon>
        <taxon>Bacillati</taxon>
        <taxon>Actinomycetota</taxon>
        <taxon>Actinomycetes</taxon>
        <taxon>Kitasatosporales</taxon>
        <taxon>Streptomycetaceae</taxon>
        <taxon>Streptomyces</taxon>
    </lineage>
</organism>
<keyword evidence="3" id="KW-0813">Transport</keyword>
<evidence type="ECO:0000256" key="2">
    <source>
        <dbReference type="ARBA" id="ARBA00005695"/>
    </source>
</evidence>
<proteinExistence type="inferred from homology"/>
<evidence type="ECO:0000256" key="3">
    <source>
        <dbReference type="ARBA" id="ARBA00022448"/>
    </source>
</evidence>
<dbReference type="InterPro" id="IPR000914">
    <property type="entry name" value="SBP_5_dom"/>
</dbReference>
<accession>A0ABU4FRD5</accession>
<protein>
    <submittedName>
        <fullName evidence="7">ABC transporter substrate-binding protein</fullName>
    </submittedName>
</protein>
<dbReference type="SUPFAM" id="SSF53850">
    <property type="entry name" value="Periplasmic binding protein-like II"/>
    <property type="match status" value="1"/>
</dbReference>
<keyword evidence="4 5" id="KW-0732">Signal</keyword>
<reference evidence="7 8" key="1">
    <citation type="submission" date="2023-10" db="EMBL/GenBank/DDBJ databases">
        <title>Characterization of rhizosphere-enriched actinobacteria from wheat plants lab-grown on chernevaya soil.</title>
        <authorList>
            <person name="Tikhonova E.N."/>
            <person name="Konopkin A."/>
            <person name="Kravchenko I.K."/>
        </authorList>
    </citation>
    <scope>NUCLEOTIDE SEQUENCE [LARGE SCALE GENOMIC DNA]</scope>
    <source>
        <strain evidence="7 8">RR29</strain>
    </source>
</reference>
<dbReference type="RefSeq" id="WP_317775739.1">
    <property type="nucleotide sequence ID" value="NZ_JAWMAJ010000289.1"/>
</dbReference>
<feature type="chain" id="PRO_5045057065" evidence="5">
    <location>
        <begin position="24"/>
        <end position="520"/>
    </location>
</feature>
<evidence type="ECO:0000256" key="5">
    <source>
        <dbReference type="SAM" id="SignalP"/>
    </source>
</evidence>
<evidence type="ECO:0000259" key="6">
    <source>
        <dbReference type="Pfam" id="PF00496"/>
    </source>
</evidence>
<dbReference type="InterPro" id="IPR039424">
    <property type="entry name" value="SBP_5"/>
</dbReference>
<comment type="caution">
    <text evidence="7">The sequence shown here is derived from an EMBL/GenBank/DDBJ whole genome shotgun (WGS) entry which is preliminary data.</text>
</comment>
<name>A0ABU4FRD5_9ACTN</name>
<gene>
    <name evidence="7" type="ORF">R5A26_45440</name>
</gene>
<dbReference type="PANTHER" id="PTHR30290">
    <property type="entry name" value="PERIPLASMIC BINDING COMPONENT OF ABC TRANSPORTER"/>
    <property type="match status" value="1"/>
</dbReference>
<evidence type="ECO:0000256" key="1">
    <source>
        <dbReference type="ARBA" id="ARBA00004196"/>
    </source>
</evidence>
<dbReference type="Gene3D" id="3.40.190.10">
    <property type="entry name" value="Periplasmic binding protein-like II"/>
    <property type="match status" value="1"/>
</dbReference>
<dbReference type="PANTHER" id="PTHR30290:SF10">
    <property type="entry name" value="PERIPLASMIC OLIGOPEPTIDE-BINDING PROTEIN-RELATED"/>
    <property type="match status" value="1"/>
</dbReference>
<sequence>MTRSRLALTVTAGAAGLALLTTACGGGSSTSSGTAKAQDPSVLTVASAIAPNSLNPALGGSADPQQYFFELAYDTLIRQAPNGTYTPALATKWGFVGSDSKTFDLTLRSGVKFNDGSALTADGVKKSLQYYAKAGGPLAADLAPVGSIDVVSPLQLRIHLKTSDPLLPLYLSRPTTGEIISPVGLARTSELGTTTHGAGPYVIDTAQTVSGQTYTYVPNPTYYDKSRVHWKKVVVKVIKDENTTLSAFRSGEVDYALGDSTTAKAAKSAGFQVLSSPYSIMQLIIQDRAGTMVKALGDLRVRQAMRYGINRDSIAKALYGSYAKGWDYPVLANTSGYTQGGEGKYPYDVAKAKKLLAAAGYPNGFSMSITVNLTGVGESQAAEAFAAEMANIGINVKINVPANVNELFSTYAKFPAMMFDYGTGIAPPYAQGNDLLYSWGNPLKVSDKQLDTLYSQAASSSTAQLQEQGWQKFEQRLSDLSWTIPMVSLEKIVYVRPGLKGVDLSATNLTPDLTTLYAAK</sequence>
<evidence type="ECO:0000313" key="7">
    <source>
        <dbReference type="EMBL" id="MDV7223188.1"/>
    </source>
</evidence>
<comment type="subcellular location">
    <subcellularLocation>
        <location evidence="1">Cell envelope</location>
    </subcellularLocation>
</comment>
<dbReference type="PROSITE" id="PS51257">
    <property type="entry name" value="PROKAR_LIPOPROTEIN"/>
    <property type="match status" value="1"/>
</dbReference>
<keyword evidence="8" id="KW-1185">Reference proteome</keyword>
<evidence type="ECO:0000313" key="8">
    <source>
        <dbReference type="Proteomes" id="UP001187346"/>
    </source>
</evidence>